<dbReference type="Proteomes" id="UP000076837">
    <property type="component" value="Unassembled WGS sequence"/>
</dbReference>
<feature type="compositionally biased region" description="Polar residues" evidence="5">
    <location>
        <begin position="1"/>
        <end position="20"/>
    </location>
</feature>
<dbReference type="STRING" id="5454.A0A163HKU9"/>
<dbReference type="GO" id="GO:0005634">
    <property type="term" value="C:nucleus"/>
    <property type="evidence" value="ECO:0007669"/>
    <property type="project" value="UniProtKB-SubCell"/>
</dbReference>
<evidence type="ECO:0000313" key="6">
    <source>
        <dbReference type="EMBL" id="KZM25340.1"/>
    </source>
</evidence>
<comment type="subcellular location">
    <subcellularLocation>
        <location evidence="1">Nucleus</location>
    </subcellularLocation>
</comment>
<dbReference type="Pfam" id="PF12767">
    <property type="entry name" value="SAGA-Tad1"/>
    <property type="match status" value="1"/>
</dbReference>
<dbReference type="GO" id="GO:0000124">
    <property type="term" value="C:SAGA complex"/>
    <property type="evidence" value="ECO:0007669"/>
    <property type="project" value="TreeGrafter"/>
</dbReference>
<evidence type="ECO:0000256" key="4">
    <source>
        <dbReference type="ARBA" id="ARBA00023242"/>
    </source>
</evidence>
<feature type="region of interest" description="Disordered" evidence="5">
    <location>
        <begin position="121"/>
        <end position="141"/>
    </location>
</feature>
<evidence type="ECO:0000256" key="2">
    <source>
        <dbReference type="ARBA" id="ARBA00023015"/>
    </source>
</evidence>
<evidence type="ECO:0000256" key="1">
    <source>
        <dbReference type="ARBA" id="ARBA00004123"/>
    </source>
</evidence>
<keyword evidence="4" id="KW-0539">Nucleus</keyword>
<reference evidence="6 7" key="1">
    <citation type="journal article" date="2016" name="Sci. Rep.">
        <title>Draft genome sequencing and secretome analysis of fungal phytopathogen Ascochyta rabiei provides insight into the necrotrophic effector repertoire.</title>
        <authorList>
            <person name="Verma S."/>
            <person name="Gazara R.K."/>
            <person name="Nizam S."/>
            <person name="Parween S."/>
            <person name="Chattopadhyay D."/>
            <person name="Verma P.K."/>
        </authorList>
    </citation>
    <scope>NUCLEOTIDE SEQUENCE [LARGE SCALE GENOMIC DNA]</scope>
    <source>
        <strain evidence="6 7">ArDII</strain>
    </source>
</reference>
<feature type="compositionally biased region" description="Polar residues" evidence="5">
    <location>
        <begin position="121"/>
        <end position="134"/>
    </location>
</feature>
<accession>A0A163HKU9</accession>
<feature type="compositionally biased region" description="Low complexity" evidence="5">
    <location>
        <begin position="24"/>
        <end position="35"/>
    </location>
</feature>
<name>A0A163HKU9_DIDRA</name>
<evidence type="ECO:0000256" key="5">
    <source>
        <dbReference type="SAM" id="MobiDB-lite"/>
    </source>
</evidence>
<dbReference type="OrthoDB" id="10264870at2759"/>
<gene>
    <name evidence="6" type="ORF">ST47_g3430</name>
</gene>
<dbReference type="PANTHER" id="PTHR21277:SF5">
    <property type="entry name" value="TRANSCRIPTIONAL ADAPTER 1"/>
    <property type="match status" value="1"/>
</dbReference>
<evidence type="ECO:0000256" key="3">
    <source>
        <dbReference type="ARBA" id="ARBA00023163"/>
    </source>
</evidence>
<dbReference type="GO" id="GO:0006357">
    <property type="term" value="P:regulation of transcription by RNA polymerase II"/>
    <property type="evidence" value="ECO:0007669"/>
    <property type="project" value="TreeGrafter"/>
</dbReference>
<comment type="caution">
    <text evidence="6">The sequence shown here is derived from an EMBL/GenBank/DDBJ whole genome shotgun (WGS) entry which is preliminary data.</text>
</comment>
<dbReference type="PANTHER" id="PTHR21277">
    <property type="entry name" value="TRANSCRIPTIONAL ADAPTER 1"/>
    <property type="match status" value="1"/>
</dbReference>
<dbReference type="InterPro" id="IPR024738">
    <property type="entry name" value="Hfi1/Tada1"/>
</dbReference>
<protein>
    <submittedName>
        <fullName evidence="6">SAGA-type complex</fullName>
    </submittedName>
</protein>
<proteinExistence type="predicted"/>
<dbReference type="GO" id="GO:0003713">
    <property type="term" value="F:transcription coactivator activity"/>
    <property type="evidence" value="ECO:0007669"/>
    <property type="project" value="TreeGrafter"/>
</dbReference>
<dbReference type="AlphaFoldDB" id="A0A163HKU9"/>
<organism evidence="6 7">
    <name type="scientific">Didymella rabiei</name>
    <name type="common">Chickpea ascochyta blight fungus</name>
    <name type="synonym">Mycosphaerella rabiei</name>
    <dbReference type="NCBI Taxonomy" id="5454"/>
    <lineage>
        <taxon>Eukaryota</taxon>
        <taxon>Fungi</taxon>
        <taxon>Dikarya</taxon>
        <taxon>Ascomycota</taxon>
        <taxon>Pezizomycotina</taxon>
        <taxon>Dothideomycetes</taxon>
        <taxon>Pleosporomycetidae</taxon>
        <taxon>Pleosporales</taxon>
        <taxon>Pleosporineae</taxon>
        <taxon>Didymellaceae</taxon>
        <taxon>Ascochyta</taxon>
    </lineage>
</organism>
<evidence type="ECO:0000313" key="7">
    <source>
        <dbReference type="Proteomes" id="UP000076837"/>
    </source>
</evidence>
<keyword evidence="2" id="KW-0805">Transcription regulation</keyword>
<keyword evidence="3" id="KW-0804">Transcription</keyword>
<keyword evidence="7" id="KW-1185">Reference proteome</keyword>
<feature type="region of interest" description="Disordered" evidence="5">
    <location>
        <begin position="1"/>
        <end position="39"/>
    </location>
</feature>
<dbReference type="EMBL" id="JYNV01000129">
    <property type="protein sequence ID" value="KZM25340.1"/>
    <property type="molecule type" value="Genomic_DNA"/>
</dbReference>
<sequence>MAGTIQPNDTNMANTGTLPFSSIPDLDPPLTLKKPTAPRSPRIDVEPLYSAVKGAISDADWTTYKTSLTQFFLGNLNQEELSFKLGKILNTAALEHAHNTLIAAIYANIWRDAPEPGIASWVSSTDKPSSSTVKGQGDESEKRLKYEVMQLSRRERKRLKTIPAAETGVQDAIGGGAGTGALGLVNELAEMRRGKQPEIGPVGPTGGYKTSTSILNILLLHVCSIDLETLDPRSLGSVILTTRTDWDLEIRKRYTAPLFSETHEFPTSLSISARLLPTCYEFGLPQGHTPECPDLMNLATETYIKEALASFLGKVAVNGVGYVRTGAFKKRVEREENAVERGEAVRDGKGELPVESEERRKRKQLCMEDLRLALQLGDGYLGQTPILAGNITNSTFLDVPGIEDIYPLPQKQKKKERANGIVNGIEQDKSGLAKWLGDGITVDFKDSVEGDKMQVDGEDEMATWMGGSVRDVGELDSALDDVLNLGDL</sequence>